<dbReference type="Proteomes" id="UP001221413">
    <property type="component" value="Unassembled WGS sequence"/>
</dbReference>
<proteinExistence type="predicted"/>
<evidence type="ECO:0008006" key="3">
    <source>
        <dbReference type="Google" id="ProtNLM"/>
    </source>
</evidence>
<evidence type="ECO:0000313" key="1">
    <source>
        <dbReference type="EMBL" id="KAJ6258300.1"/>
    </source>
</evidence>
<keyword evidence="2" id="KW-1185">Reference proteome</keyword>
<dbReference type="AlphaFoldDB" id="A0AAD6IVC6"/>
<organism evidence="1 2">
    <name type="scientific">Drechslerella dactyloides</name>
    <name type="common">Nematode-trapping fungus</name>
    <name type="synonym">Arthrobotrys dactyloides</name>
    <dbReference type="NCBI Taxonomy" id="74499"/>
    <lineage>
        <taxon>Eukaryota</taxon>
        <taxon>Fungi</taxon>
        <taxon>Dikarya</taxon>
        <taxon>Ascomycota</taxon>
        <taxon>Pezizomycotina</taxon>
        <taxon>Orbiliomycetes</taxon>
        <taxon>Orbiliales</taxon>
        <taxon>Orbiliaceae</taxon>
        <taxon>Drechslerella</taxon>
    </lineage>
</organism>
<evidence type="ECO:0000313" key="2">
    <source>
        <dbReference type="Proteomes" id="UP001221413"/>
    </source>
</evidence>
<sequence>MATAMHLPLDIHLLILRQLTVSDLKTYSLCSKWHRDLVLPLLFRSLRLSPEAALGFGKGGSLAHLSSSVREVVLGDLTHPSDIARNIDRARMHCEALHLFPRVTALRVSVYVTPEFHFPLISAIFWKLAVLPFYSKIKSISLSVSVALASSPHYSNPILIQEKLSADGTEFIGQPAKLILYHTTEWANIPWPAALEEVSTSTLHTLRYVPTMMPYLTCHPVFENSFTTLRRIKITTATVYALFIALPTSLYPSVDEVWLSPSRCDGTCGVRPLFARVVAAFPSTRDLRLDMDEHTGTWYRRSDIVYTMLADLPKLQRARIPWPHDCSIDLVPHMLLQFSVRLWVKPNVPSTKSGLQNFRYVDFVAGSTWSKPEHAIYRVIKHANGEIDGTILPLQEVENEIRPFDE</sequence>
<reference evidence="1" key="1">
    <citation type="submission" date="2023-01" db="EMBL/GenBank/DDBJ databases">
        <title>The chitinases involved in constricting ring structure development in the nematode-trapping fungus Drechslerella dactyloides.</title>
        <authorList>
            <person name="Wang R."/>
            <person name="Zhang L."/>
            <person name="Tang P."/>
            <person name="Li S."/>
            <person name="Liang L."/>
        </authorList>
    </citation>
    <scope>NUCLEOTIDE SEQUENCE</scope>
    <source>
        <strain evidence="1">YMF1.00031</strain>
    </source>
</reference>
<accession>A0AAD6IVC6</accession>
<name>A0AAD6IVC6_DREDA</name>
<protein>
    <recommendedName>
        <fullName evidence="3">F-box domain-containing protein</fullName>
    </recommendedName>
</protein>
<gene>
    <name evidence="1" type="ORF">Dda_6339</name>
</gene>
<dbReference type="EMBL" id="JAQGDS010000008">
    <property type="protein sequence ID" value="KAJ6258300.1"/>
    <property type="molecule type" value="Genomic_DNA"/>
</dbReference>
<comment type="caution">
    <text evidence="1">The sequence shown here is derived from an EMBL/GenBank/DDBJ whole genome shotgun (WGS) entry which is preliminary data.</text>
</comment>